<evidence type="ECO:0000259" key="2">
    <source>
        <dbReference type="Pfam" id="PF04937"/>
    </source>
</evidence>
<dbReference type="PANTHER" id="PTHR32166:SF122">
    <property type="entry name" value="OS09G0499600 PROTEIN"/>
    <property type="match status" value="1"/>
</dbReference>
<feature type="compositionally biased region" description="Polar residues" evidence="1">
    <location>
        <begin position="230"/>
        <end position="240"/>
    </location>
</feature>
<feature type="compositionally biased region" description="Polar residues" evidence="1">
    <location>
        <begin position="199"/>
        <end position="208"/>
    </location>
</feature>
<protein>
    <submittedName>
        <fullName evidence="4">Uncharacterized protein</fullName>
    </submittedName>
</protein>
<comment type="caution">
    <text evidence="4">The sequence shown here is derived from an EMBL/GenBank/DDBJ whole genome shotgun (WGS) entry which is preliminary data.</text>
</comment>
<dbReference type="AlphaFoldDB" id="A0AAN7IZ41"/>
<accession>A0AAN7IZ41</accession>
<dbReference type="SUPFAM" id="SSF53098">
    <property type="entry name" value="Ribonuclease H-like"/>
    <property type="match status" value="1"/>
</dbReference>
<dbReference type="InterPro" id="IPR007021">
    <property type="entry name" value="DUF659"/>
</dbReference>
<gene>
    <name evidence="4" type="ORF">RGQ29_016373</name>
</gene>
<dbReference type="Proteomes" id="UP001324115">
    <property type="component" value="Unassembled WGS sequence"/>
</dbReference>
<feature type="compositionally biased region" description="Basic and acidic residues" evidence="1">
    <location>
        <begin position="183"/>
        <end position="197"/>
    </location>
</feature>
<feature type="domain" description="DUF659" evidence="2">
    <location>
        <begin position="286"/>
        <end position="410"/>
    </location>
</feature>
<dbReference type="Pfam" id="PF05699">
    <property type="entry name" value="Dimer_Tnp_hAT"/>
    <property type="match status" value="1"/>
</dbReference>
<dbReference type="EMBL" id="JAXUIC010000004">
    <property type="protein sequence ID" value="KAK4591882.1"/>
    <property type="molecule type" value="Genomic_DNA"/>
</dbReference>
<evidence type="ECO:0000259" key="3">
    <source>
        <dbReference type="Pfam" id="PF05699"/>
    </source>
</evidence>
<dbReference type="GO" id="GO:0046983">
    <property type="term" value="F:protein dimerization activity"/>
    <property type="evidence" value="ECO:0007669"/>
    <property type="project" value="InterPro"/>
</dbReference>
<feature type="region of interest" description="Disordered" evidence="1">
    <location>
        <begin position="33"/>
        <end position="74"/>
    </location>
</feature>
<feature type="domain" description="HAT C-terminal dimerisation" evidence="3">
    <location>
        <begin position="605"/>
        <end position="673"/>
    </location>
</feature>
<evidence type="ECO:0000313" key="4">
    <source>
        <dbReference type="EMBL" id="KAK4591882.1"/>
    </source>
</evidence>
<feature type="compositionally biased region" description="Acidic residues" evidence="1">
    <location>
        <begin position="44"/>
        <end position="74"/>
    </location>
</feature>
<reference evidence="4 5" key="1">
    <citation type="journal article" date="2023" name="G3 (Bethesda)">
        <title>A haplotype-resolved chromosome-scale genome for Quercus rubra L. provides insights into the genetics of adaptive traits for red oak species.</title>
        <authorList>
            <person name="Kapoor B."/>
            <person name="Jenkins J."/>
            <person name="Schmutz J."/>
            <person name="Zhebentyayeva T."/>
            <person name="Kuelheim C."/>
            <person name="Coggeshall M."/>
            <person name="Heim C."/>
            <person name="Lasky J.R."/>
            <person name="Leites L."/>
            <person name="Islam-Faridi N."/>
            <person name="Romero-Severson J."/>
            <person name="DeLeo V.L."/>
            <person name="Lucas S.M."/>
            <person name="Lazic D."/>
            <person name="Gailing O."/>
            <person name="Carlson J."/>
            <person name="Staton M."/>
        </authorList>
    </citation>
    <scope>NUCLEOTIDE SEQUENCE [LARGE SCALE GENOMIC DNA]</scope>
    <source>
        <strain evidence="4">Pseudo-F2</strain>
    </source>
</reference>
<name>A0AAN7IZ41_QUERU</name>
<feature type="compositionally biased region" description="Low complexity" evidence="1">
    <location>
        <begin position="33"/>
        <end position="43"/>
    </location>
</feature>
<dbReference type="InterPro" id="IPR008906">
    <property type="entry name" value="HATC_C_dom"/>
</dbReference>
<feature type="compositionally biased region" description="Basic and acidic residues" evidence="1">
    <location>
        <begin position="209"/>
        <end position="220"/>
    </location>
</feature>
<evidence type="ECO:0000256" key="1">
    <source>
        <dbReference type="SAM" id="MobiDB-lite"/>
    </source>
</evidence>
<sequence>MDDYNGTHESGNFMELLMDGDYRNYCDYHNGGDYNNADNNNDGDNNDDDDGDGESSDSDDDSDNDSDDDDSNDDFDEEFYQLVAVTCEAIVTYFNKYINKTPCYDSEQTGWGWVRRCMEGITRLKYHLAGIPGDVEACKKVSEDVKWQMKQLIEDLKKSKQKKIRMNKEIASPYDVEEEEEEDHHHDEGNNDNERGGSKSHSSVSNYNTKEKEKVREKSNIKSYFAPRTKPSSQPSIRSSLASKQMVEKARMNFARWWYHANIPFHPAHSVYYQEALDIVATIGPVYGCSIMSDGWTNQKRAPIINFLVYCPRGTMFLKSLDVSGLTKEADTLFKLFDKVVQEVGPEHIVQFITDNDSSYKSAGKKLMQKYGTFYWSPCAAHYIDLMLENFSDKRYFPIIDETIQKAKKITKFIYNHGKILALMRSNFTNGRDLIRPAITRFATEFLSLQCLTKFKKELRQMFTCDQWVESRHARDVMGKEVAAIVLEDREFCEPLVRVLRLVDGDENPSMGYLYEAMDKAKENIKARLKNKISAYIPFTSVIDAKWDKQLHSPLHAADVTKGLLSTITRLVSDPDEQDILSSQIESYKKSLGDFGMPMAIRQREKLSLVAWWEQFGNDTLELQKFAIRVLSQCCSATGCERAWSTFEFIHSKRRNRLEHKRLNDLVYVRYNLLLRERNIRRTKDYLDPISLDNIDLMEDWVAEESEFLLLTEEDVNWDSIEELLATMTLEDNNDDDDDVVVLDEEDGENNVVLTDANTHVYYGPDVNPFEGWE</sequence>
<dbReference type="PANTHER" id="PTHR32166">
    <property type="entry name" value="OSJNBA0013A04.12 PROTEIN"/>
    <property type="match status" value="1"/>
</dbReference>
<evidence type="ECO:0000313" key="5">
    <source>
        <dbReference type="Proteomes" id="UP001324115"/>
    </source>
</evidence>
<dbReference type="Pfam" id="PF04937">
    <property type="entry name" value="DUF659"/>
    <property type="match status" value="1"/>
</dbReference>
<dbReference type="InterPro" id="IPR012337">
    <property type="entry name" value="RNaseH-like_sf"/>
</dbReference>
<proteinExistence type="predicted"/>
<keyword evidence="5" id="KW-1185">Reference proteome</keyword>
<feature type="region of interest" description="Disordered" evidence="1">
    <location>
        <begin position="167"/>
        <end position="240"/>
    </location>
</feature>
<organism evidence="4 5">
    <name type="scientific">Quercus rubra</name>
    <name type="common">Northern red oak</name>
    <name type="synonym">Quercus borealis</name>
    <dbReference type="NCBI Taxonomy" id="3512"/>
    <lineage>
        <taxon>Eukaryota</taxon>
        <taxon>Viridiplantae</taxon>
        <taxon>Streptophyta</taxon>
        <taxon>Embryophyta</taxon>
        <taxon>Tracheophyta</taxon>
        <taxon>Spermatophyta</taxon>
        <taxon>Magnoliopsida</taxon>
        <taxon>eudicotyledons</taxon>
        <taxon>Gunneridae</taxon>
        <taxon>Pentapetalae</taxon>
        <taxon>rosids</taxon>
        <taxon>fabids</taxon>
        <taxon>Fagales</taxon>
        <taxon>Fagaceae</taxon>
        <taxon>Quercus</taxon>
    </lineage>
</organism>